<organism evidence="7 8">
    <name type="scientific">Phytophthora ramorum</name>
    <name type="common">Sudden oak death agent</name>
    <dbReference type="NCBI Taxonomy" id="164328"/>
    <lineage>
        <taxon>Eukaryota</taxon>
        <taxon>Sar</taxon>
        <taxon>Stramenopiles</taxon>
        <taxon>Oomycota</taxon>
        <taxon>Peronosporomycetes</taxon>
        <taxon>Peronosporales</taxon>
        <taxon>Peronosporaceae</taxon>
        <taxon>Phytophthora</taxon>
    </lineage>
</organism>
<evidence type="ECO:0000256" key="4">
    <source>
        <dbReference type="ARBA" id="ARBA00022729"/>
    </source>
</evidence>
<evidence type="ECO:0000256" key="2">
    <source>
        <dbReference type="ARBA" id="ARBA00010400"/>
    </source>
</evidence>
<feature type="chain" id="PRO_5003587572" description="RxLR effector protein" evidence="5">
    <location>
        <begin position="21"/>
        <end position="150"/>
    </location>
</feature>
<dbReference type="EMBL" id="DS566030">
    <property type="status" value="NOT_ANNOTATED_CDS"/>
    <property type="molecule type" value="Genomic_DNA"/>
</dbReference>
<dbReference type="AlphaFoldDB" id="H3GPK8"/>
<name>H3GPK8_PHYRM</name>
<comment type="subcellular location">
    <subcellularLocation>
        <location evidence="1 5">Secreted</location>
    </subcellularLocation>
</comment>
<feature type="compositionally biased region" description="Acidic residues" evidence="6">
    <location>
        <begin position="77"/>
        <end position="95"/>
    </location>
</feature>
<dbReference type="VEuPathDB" id="FungiDB:KRP22_773"/>
<dbReference type="eggNOG" id="ENOG502R7QG">
    <property type="taxonomic scope" value="Eukaryota"/>
</dbReference>
<feature type="compositionally biased region" description="Polar residues" evidence="6">
    <location>
        <begin position="34"/>
        <end position="48"/>
    </location>
</feature>
<keyword evidence="8" id="KW-1185">Reference proteome</keyword>
<feature type="region of interest" description="Disordered" evidence="6">
    <location>
        <begin position="127"/>
        <end position="150"/>
    </location>
</feature>
<protein>
    <recommendedName>
        <fullName evidence="5">RxLR effector protein</fullName>
    </recommendedName>
</protein>
<reference evidence="7" key="2">
    <citation type="submission" date="2015-06" db="UniProtKB">
        <authorList>
            <consortium name="EnsemblProtists"/>
        </authorList>
    </citation>
    <scope>IDENTIFICATION</scope>
    <source>
        <strain evidence="7">Pr102</strain>
    </source>
</reference>
<evidence type="ECO:0000256" key="1">
    <source>
        <dbReference type="ARBA" id="ARBA00004613"/>
    </source>
</evidence>
<evidence type="ECO:0000256" key="5">
    <source>
        <dbReference type="RuleBase" id="RU367124"/>
    </source>
</evidence>
<dbReference type="EnsemblProtists" id="Phyra78644">
    <property type="protein sequence ID" value="Phyra78644"/>
    <property type="gene ID" value="Phyra78644"/>
</dbReference>
<feature type="signal peptide" evidence="5">
    <location>
        <begin position="1"/>
        <end position="20"/>
    </location>
</feature>
<accession>H3GPK8</accession>
<evidence type="ECO:0000256" key="3">
    <source>
        <dbReference type="ARBA" id="ARBA00022525"/>
    </source>
</evidence>
<comment type="similarity">
    <text evidence="2 5">Belongs to the RxLR effector family.</text>
</comment>
<keyword evidence="3 5" id="KW-0964">Secreted</keyword>
<dbReference type="Pfam" id="PF16810">
    <property type="entry name" value="RXLR"/>
    <property type="match status" value="1"/>
</dbReference>
<feature type="region of interest" description="Disordered" evidence="6">
    <location>
        <begin position="19"/>
        <end position="97"/>
    </location>
</feature>
<evidence type="ECO:0000313" key="7">
    <source>
        <dbReference type="EnsemblProtists" id="Phyra78644"/>
    </source>
</evidence>
<feature type="compositionally biased region" description="Basic and acidic residues" evidence="6">
    <location>
        <begin position="59"/>
        <end position="69"/>
    </location>
</feature>
<reference evidence="8" key="1">
    <citation type="journal article" date="2006" name="Science">
        <title>Phytophthora genome sequences uncover evolutionary origins and mechanisms of pathogenesis.</title>
        <authorList>
            <person name="Tyler B.M."/>
            <person name="Tripathy S."/>
            <person name="Zhang X."/>
            <person name="Dehal P."/>
            <person name="Jiang R.H."/>
            <person name="Aerts A."/>
            <person name="Arredondo F.D."/>
            <person name="Baxter L."/>
            <person name="Bensasson D."/>
            <person name="Beynon J.L."/>
            <person name="Chapman J."/>
            <person name="Damasceno C.M."/>
            <person name="Dorrance A.E."/>
            <person name="Dou D."/>
            <person name="Dickerman A.W."/>
            <person name="Dubchak I.L."/>
            <person name="Garbelotto M."/>
            <person name="Gijzen M."/>
            <person name="Gordon S.G."/>
            <person name="Govers F."/>
            <person name="Grunwald N.J."/>
            <person name="Huang W."/>
            <person name="Ivors K.L."/>
            <person name="Jones R.W."/>
            <person name="Kamoun S."/>
            <person name="Krampis K."/>
            <person name="Lamour K.H."/>
            <person name="Lee M.K."/>
            <person name="McDonald W.H."/>
            <person name="Medina M."/>
            <person name="Meijer H.J."/>
            <person name="Nordberg E.K."/>
            <person name="Maclean D.J."/>
            <person name="Ospina-Giraldo M.D."/>
            <person name="Morris P.F."/>
            <person name="Phuntumart V."/>
            <person name="Putnam N.H."/>
            <person name="Rash S."/>
            <person name="Rose J.K."/>
            <person name="Sakihama Y."/>
            <person name="Salamov A.A."/>
            <person name="Savidor A."/>
            <person name="Scheuring C.F."/>
            <person name="Smith B.M."/>
            <person name="Sobral B.W."/>
            <person name="Terry A."/>
            <person name="Torto-Alalibo T.A."/>
            <person name="Win J."/>
            <person name="Xu Z."/>
            <person name="Zhang H."/>
            <person name="Grigoriev I.V."/>
            <person name="Rokhsar D.S."/>
            <person name="Boore J.L."/>
        </authorList>
    </citation>
    <scope>NUCLEOTIDE SEQUENCE [LARGE SCALE GENOMIC DNA]</scope>
    <source>
        <strain evidence="8">Pr102</strain>
    </source>
</reference>
<proteinExistence type="inferred from homology"/>
<sequence length="150" mass="16534">MRVGYVVFATLATLLASANAEPATADSIEKKPFTITSPESNEKSNGVYVQSGGKKFLIRRVDDDSKQSDEAQTTQDSGDDDSSSDEDDSASDDQEERGWGFLKLKKFPGEYNTFKNKGLWYTGKILNTGKQPDFPKVPPRLRPAKLNVHG</sequence>
<evidence type="ECO:0000313" key="8">
    <source>
        <dbReference type="Proteomes" id="UP000005238"/>
    </source>
</evidence>
<dbReference type="InterPro" id="IPR031825">
    <property type="entry name" value="RXLR"/>
</dbReference>
<keyword evidence="4 5" id="KW-0732">Signal</keyword>
<dbReference type="VEuPathDB" id="FungiDB:KRP23_5240"/>
<evidence type="ECO:0000256" key="6">
    <source>
        <dbReference type="SAM" id="MobiDB-lite"/>
    </source>
</evidence>
<dbReference type="HOGENOM" id="CLU_161015_0_0_1"/>
<comment type="domain">
    <text evidence="5">The RxLR-dEER motif acts to carry the protein into the host cell cytoplasm through binding to cell surface phosphatidylinositol-3-phosphate.</text>
</comment>
<dbReference type="Proteomes" id="UP000005238">
    <property type="component" value="Unassembled WGS sequence"/>
</dbReference>
<dbReference type="InParanoid" id="H3GPK8"/>
<comment type="function">
    <text evidence="5">Effector that suppresses plant defense responses during pathogen infection.</text>
</comment>